<name>A0A9X1SVE0_9ACTN</name>
<dbReference type="Pfam" id="PF19306">
    <property type="entry name" value="WHD_Lhr"/>
    <property type="match status" value="1"/>
</dbReference>
<dbReference type="InterPro" id="IPR027417">
    <property type="entry name" value="P-loop_NTPase"/>
</dbReference>
<keyword evidence="7" id="KW-0234">DNA repair</keyword>
<evidence type="ECO:0000256" key="4">
    <source>
        <dbReference type="ARBA" id="ARBA00022806"/>
    </source>
</evidence>
<keyword evidence="6" id="KW-0238">DNA-binding</keyword>
<dbReference type="Gene3D" id="3.40.50.300">
    <property type="entry name" value="P-loop containing nucleotide triphosphate hydrolases"/>
    <property type="match status" value="2"/>
</dbReference>
<dbReference type="Pfam" id="PF00270">
    <property type="entry name" value="DEAD"/>
    <property type="match status" value="1"/>
</dbReference>
<dbReference type="InterPro" id="IPR011545">
    <property type="entry name" value="DEAD/DEAH_box_helicase_dom"/>
</dbReference>
<keyword evidence="2" id="KW-0227">DNA damage</keyword>
<dbReference type="GO" id="GO:0005524">
    <property type="term" value="F:ATP binding"/>
    <property type="evidence" value="ECO:0007669"/>
    <property type="project" value="UniProtKB-KW"/>
</dbReference>
<accession>A0A9X1SVE0</accession>
<dbReference type="GO" id="GO:0003677">
    <property type="term" value="F:DNA binding"/>
    <property type="evidence" value="ECO:0007669"/>
    <property type="project" value="UniProtKB-KW"/>
</dbReference>
<dbReference type="Pfam" id="PF23234">
    <property type="entry name" value="WHD_4th_Lhr"/>
    <property type="match status" value="1"/>
</dbReference>
<keyword evidence="8" id="KW-0413">Isomerase</keyword>
<evidence type="ECO:0000256" key="8">
    <source>
        <dbReference type="ARBA" id="ARBA00023235"/>
    </source>
</evidence>
<evidence type="ECO:0000256" key="7">
    <source>
        <dbReference type="ARBA" id="ARBA00023204"/>
    </source>
</evidence>
<proteinExistence type="predicted"/>
<dbReference type="SMART" id="SM00382">
    <property type="entry name" value="AAA"/>
    <property type="match status" value="1"/>
</dbReference>
<evidence type="ECO:0000256" key="1">
    <source>
        <dbReference type="ARBA" id="ARBA00022741"/>
    </source>
</evidence>
<dbReference type="InterPro" id="IPR001650">
    <property type="entry name" value="Helicase_C-like"/>
</dbReference>
<evidence type="ECO:0000256" key="3">
    <source>
        <dbReference type="ARBA" id="ARBA00022801"/>
    </source>
</evidence>
<gene>
    <name evidence="12" type="ORF">LR394_23545</name>
</gene>
<evidence type="ECO:0000259" key="11">
    <source>
        <dbReference type="PROSITE" id="PS51194"/>
    </source>
</evidence>
<keyword evidence="13" id="KW-1185">Reference proteome</keyword>
<dbReference type="Pfam" id="PF23235">
    <property type="entry name" value="WHD_3rd_Lhr"/>
    <property type="match status" value="1"/>
</dbReference>
<dbReference type="GO" id="GO:0004386">
    <property type="term" value="F:helicase activity"/>
    <property type="evidence" value="ECO:0007669"/>
    <property type="project" value="UniProtKB-KW"/>
</dbReference>
<dbReference type="PANTHER" id="PTHR47962">
    <property type="entry name" value="ATP-DEPENDENT HELICASE LHR-RELATED-RELATED"/>
    <property type="match status" value="1"/>
</dbReference>
<feature type="domain" description="Helicase ATP-binding" evidence="10">
    <location>
        <begin position="32"/>
        <end position="225"/>
    </location>
</feature>
<reference evidence="12" key="1">
    <citation type="submission" date="2021-11" db="EMBL/GenBank/DDBJ databases">
        <title>Streptomyces corallinus and Kineosporia corallina sp. nov., two new coral-derived marine actinobacteria.</title>
        <authorList>
            <person name="Buangrab K."/>
            <person name="Sutthacheep M."/>
            <person name="Yeemin T."/>
            <person name="Harunari E."/>
            <person name="Igarashi Y."/>
            <person name="Sripreechasak P."/>
            <person name="Kanchanasin P."/>
            <person name="Tanasupawat S."/>
            <person name="Phongsopitanun W."/>
        </authorList>
    </citation>
    <scope>NUCLEOTIDE SEQUENCE</scope>
    <source>
        <strain evidence="12">JCM 31032</strain>
    </source>
</reference>
<keyword evidence="1" id="KW-0547">Nucleotide-binding</keyword>
<dbReference type="Pfam" id="PF00271">
    <property type="entry name" value="Helicase_C"/>
    <property type="match status" value="1"/>
</dbReference>
<feature type="domain" description="Helicase C-terminal" evidence="11">
    <location>
        <begin position="286"/>
        <end position="470"/>
    </location>
</feature>
<dbReference type="Proteomes" id="UP001138997">
    <property type="component" value="Unassembled WGS sequence"/>
</dbReference>
<dbReference type="InterPro" id="IPR003593">
    <property type="entry name" value="AAA+_ATPase"/>
</dbReference>
<organism evidence="12 13">
    <name type="scientific">Kineosporia babensis</name>
    <dbReference type="NCBI Taxonomy" id="499548"/>
    <lineage>
        <taxon>Bacteria</taxon>
        <taxon>Bacillati</taxon>
        <taxon>Actinomycetota</taxon>
        <taxon>Actinomycetes</taxon>
        <taxon>Kineosporiales</taxon>
        <taxon>Kineosporiaceae</taxon>
        <taxon>Kineosporia</taxon>
    </lineage>
</organism>
<feature type="region of interest" description="Disordered" evidence="9">
    <location>
        <begin position="1363"/>
        <end position="1407"/>
    </location>
</feature>
<sequence length="1633" mass="173935">MTEQVLERFSPATRAWFTGAFAAPTAAQAGAWNAVSAGRHALVVAPTGSGKTLSAFLWALDRLASSPPPEDPKQRCRVLYVSPLKALAVDVERNLRSPLAGIRQAAGRLGLPLPEVKVALRSGDTPADERRALTRTPPDVLITTPESLFLMLTSQAREVLTGVETVIIDEVHAVAGSKRGAHLAVSLERLDALLARPAQRVGLSATVRPIEEIARWLGGRNPVEVVQPASTKQWDLRVIVPVPDMGELDASANGVPGATADPDEDLTGAAAGAAARPSIWPHVEERIVDLIAEHRSTLVFANSRRLAERLTARLNEIWAERQALAELPDEGAVQPAEIMAQSGASTGAPPVLARAHHGSVSKEQRAIIEGELKAGRLPAVVATSSLELGIDMGAVDLVVQVESPPSVASGLQRVGRAGHQVGAVSAGALFPKYRGDLVQTAVVVERMREGSIEQLTVPASPLDVLAQQIVAMVAMDEWRVAELEELVRRCAPFAGLTRGVLESVLDMLAGRYPSDEFAELRPRLVWDRHGDVLQGRPGAQRLAVTSGGTIPDRGLFGVFLAGGDEARKGAGRRVGELDEEMVYESRVGDVFTLGSSSWRIEDITHDRVLVTPAPGQPGRLPFWKGDQQGRPAELGRAVGAYVRSVSRMKADAARDRVLASGLDEWATDNLLAYLDEQKQATGHLPDDKTIVIERFRDEIGDWRVVVHSPFGGQVHSPWALAVAARFRERFGVDVQAAPGDDGIVLRLPDVETEDGSAPDVADLIVLEAEDVEELVTAELGGSALFASRFRECAARALLLPRRQPGKRQPLWQQRQRSAQLLEVASRYGSFPIVLETLRECLQDVFDVPGLESLMRDVRARSVKVLEVTTQQPSPFARSLLFGYVAQFLYEGDSPLAERRAAALALDPALLAELLGRGEGASLRDLLDPDALRRTEEELQRRAPNRRARTMEQVADLVRMIGPLSTSEVVDRTIDAEAWALVEAGSGGEAEAGAEVAEGSTEGSSEADAAGWGDDATAAEQAVASAGGAVEPADPSWPQARPDQPGPVRIPTADPAEVGRWLSELEGARRLIRVRVAGEERWAAVEDSGRLRDALGTALPVGVAEAFTEPVPDPLGDLLSRYARSHGPFTAADLATRLGLGSVVVIDGLRRLVDNGRLVQGELRPLECGGGQGMDYCDAEVLRTLRRRSLAALRAEVEPVPALDLARFLPGWQGVGGRTRGVDGVLRAVEQLAGAWVPASALETLVIPGRVPGYTPALLDELTSAGEVVWAGHGSLPGDDGWVSLHPADLAPLTLAGPDAEFEPEEQHQAVLDALAGGGAYFFRALSDAVGSTDDQALTQALWDLVWAGLISNDTLAALRSKLAGGKTAHKSRPSPPRARYSRYGSLRGAGRAGSRPAMPSRTGPPLAAGRWSLLPEREPDPTARAHAQAEVLLERHGVVTRGAVMAERVAGGFAAAYRVLSGFEDAGRVRRGYFVEGLGASQFAGTGAVDRLRASARPAGETFASEGGLRTVVLAAADPANPYGAALPWPERPGDNAGHRPGRKAGAIVILVDGALTLYVERGGRTLLSWTDEEELLRAAADALALAVREGALGRLTVEKADGEGVLNTDNPLAQALENAGFRATPRGLRLRA</sequence>
<dbReference type="InterPro" id="IPR052511">
    <property type="entry name" value="ATP-dep_Helicase"/>
</dbReference>
<feature type="compositionally biased region" description="Low complexity" evidence="9">
    <location>
        <begin position="1377"/>
        <end position="1395"/>
    </location>
</feature>
<dbReference type="InterPro" id="IPR045628">
    <property type="entry name" value="Lhr_WH_dom"/>
</dbReference>
<dbReference type="CDD" id="cd17922">
    <property type="entry name" value="DEXHc_LHR-like"/>
    <property type="match status" value="1"/>
</dbReference>
<evidence type="ECO:0000313" key="12">
    <source>
        <dbReference type="EMBL" id="MCD5313887.1"/>
    </source>
</evidence>
<evidence type="ECO:0000256" key="2">
    <source>
        <dbReference type="ARBA" id="ARBA00022763"/>
    </source>
</evidence>
<dbReference type="InterPro" id="IPR014001">
    <property type="entry name" value="Helicase_ATP-bd"/>
</dbReference>
<feature type="region of interest" description="Disordered" evidence="9">
    <location>
        <begin position="984"/>
        <end position="1052"/>
    </location>
</feature>
<dbReference type="InterPro" id="IPR055369">
    <property type="entry name" value="WH2_Lhr"/>
</dbReference>
<keyword evidence="4 12" id="KW-0347">Helicase</keyword>
<dbReference type="SMART" id="SM00490">
    <property type="entry name" value="HELICc"/>
    <property type="match status" value="1"/>
</dbReference>
<evidence type="ECO:0000256" key="5">
    <source>
        <dbReference type="ARBA" id="ARBA00022840"/>
    </source>
</evidence>
<dbReference type="PROSITE" id="PS51192">
    <property type="entry name" value="HELICASE_ATP_BIND_1"/>
    <property type="match status" value="1"/>
</dbReference>
<dbReference type="SUPFAM" id="SSF52540">
    <property type="entry name" value="P-loop containing nucleoside triphosphate hydrolases"/>
    <property type="match status" value="1"/>
</dbReference>
<dbReference type="InterPro" id="IPR055367">
    <property type="entry name" value="WH4_Lhr"/>
</dbReference>
<dbReference type="Pfam" id="PF23236">
    <property type="entry name" value="WHD_2nd_Lhr"/>
    <property type="match status" value="2"/>
</dbReference>
<evidence type="ECO:0000256" key="6">
    <source>
        <dbReference type="ARBA" id="ARBA00023125"/>
    </source>
</evidence>
<dbReference type="Pfam" id="PF08494">
    <property type="entry name" value="DEAD_assoc"/>
    <property type="match status" value="1"/>
</dbReference>
<protein>
    <submittedName>
        <fullName evidence="12">DEAD/DEAH box helicase</fullName>
    </submittedName>
</protein>
<keyword evidence="3" id="KW-0378">Hydrolase</keyword>
<dbReference type="RefSeq" id="WP_231445752.1">
    <property type="nucleotide sequence ID" value="NZ_JAJOMB010000013.1"/>
</dbReference>
<evidence type="ECO:0000313" key="13">
    <source>
        <dbReference type="Proteomes" id="UP001138997"/>
    </source>
</evidence>
<dbReference type="InterPro" id="IPR055368">
    <property type="entry name" value="WH3_Lhr"/>
</dbReference>
<evidence type="ECO:0000256" key="9">
    <source>
        <dbReference type="SAM" id="MobiDB-lite"/>
    </source>
</evidence>
<dbReference type="GO" id="GO:0016887">
    <property type="term" value="F:ATP hydrolysis activity"/>
    <property type="evidence" value="ECO:0007669"/>
    <property type="project" value="TreeGrafter"/>
</dbReference>
<comment type="caution">
    <text evidence="12">The sequence shown here is derived from an EMBL/GenBank/DDBJ whole genome shotgun (WGS) entry which is preliminary data.</text>
</comment>
<feature type="compositionally biased region" description="Low complexity" evidence="9">
    <location>
        <begin position="990"/>
        <end position="1030"/>
    </location>
</feature>
<dbReference type="SMART" id="SM00487">
    <property type="entry name" value="DEXDc"/>
    <property type="match status" value="1"/>
</dbReference>
<dbReference type="CDD" id="cd18796">
    <property type="entry name" value="SF2_C_LHR"/>
    <property type="match status" value="1"/>
</dbReference>
<keyword evidence="5" id="KW-0067">ATP-binding</keyword>
<dbReference type="InterPro" id="IPR013701">
    <property type="entry name" value="Lhr-like_DEAD/DEAH_assoc"/>
</dbReference>
<dbReference type="GO" id="GO:0006281">
    <property type="term" value="P:DNA repair"/>
    <property type="evidence" value="ECO:0007669"/>
    <property type="project" value="UniProtKB-KW"/>
</dbReference>
<dbReference type="PANTHER" id="PTHR47962:SF5">
    <property type="entry name" value="ATP-DEPENDENT HELICASE LHR-RELATED"/>
    <property type="match status" value="1"/>
</dbReference>
<dbReference type="EMBL" id="JAJOMB010000013">
    <property type="protein sequence ID" value="MCD5313887.1"/>
    <property type="molecule type" value="Genomic_DNA"/>
</dbReference>
<dbReference type="PROSITE" id="PS51194">
    <property type="entry name" value="HELICASE_CTER"/>
    <property type="match status" value="1"/>
</dbReference>
<evidence type="ECO:0000259" key="10">
    <source>
        <dbReference type="PROSITE" id="PS51192"/>
    </source>
</evidence>